<name>A0A1W1UK42_9PAST</name>
<reference evidence="2" key="1">
    <citation type="submission" date="2017-04" db="EMBL/GenBank/DDBJ databases">
        <authorList>
            <person name="Varghese N."/>
            <person name="Submissions S."/>
        </authorList>
    </citation>
    <scope>NUCLEOTIDE SEQUENCE [LARGE SCALE GENOMIC DNA]</scope>
    <source>
        <strain evidence="2">DSM 23072</strain>
    </source>
</reference>
<keyword evidence="2" id="KW-1185">Reference proteome</keyword>
<proteinExistence type="predicted"/>
<protein>
    <submittedName>
        <fullName evidence="1">Uncharacterized protein</fullName>
    </submittedName>
</protein>
<dbReference type="EMBL" id="FWWV01000006">
    <property type="protein sequence ID" value="SMB81466.1"/>
    <property type="molecule type" value="Genomic_DNA"/>
</dbReference>
<organism evidence="1 2">
    <name type="scientific">Pasteurella testudinis DSM 23072</name>
    <dbReference type="NCBI Taxonomy" id="1122938"/>
    <lineage>
        <taxon>Bacteria</taxon>
        <taxon>Pseudomonadati</taxon>
        <taxon>Pseudomonadota</taxon>
        <taxon>Gammaproteobacteria</taxon>
        <taxon>Pasteurellales</taxon>
        <taxon>Pasteurellaceae</taxon>
        <taxon>Pasteurella</taxon>
    </lineage>
</organism>
<evidence type="ECO:0000313" key="1">
    <source>
        <dbReference type="EMBL" id="SMB81466.1"/>
    </source>
</evidence>
<dbReference type="Proteomes" id="UP000192408">
    <property type="component" value="Unassembled WGS sequence"/>
</dbReference>
<accession>A0A1W1UK42</accession>
<gene>
    <name evidence="1" type="ORF">SAMN05660772_01862</name>
</gene>
<evidence type="ECO:0000313" key="2">
    <source>
        <dbReference type="Proteomes" id="UP000192408"/>
    </source>
</evidence>
<dbReference type="AlphaFoldDB" id="A0A1W1UK42"/>
<dbReference type="STRING" id="1122938.SAMN05660772_01862"/>
<sequence length="52" mass="5975">MLELTLLIKPQHIKCITQRDGGHTTIVLNNDQTLTVKESYDRVQRLLGSKVR</sequence>